<name>A0A379KC70_ECTOL</name>
<dbReference type="Gene3D" id="3.40.630.30">
    <property type="match status" value="1"/>
</dbReference>
<organism evidence="1 2">
    <name type="scientific">Ectopseudomonas oleovorans</name>
    <name type="common">Pseudomonas oleovorans</name>
    <dbReference type="NCBI Taxonomy" id="301"/>
    <lineage>
        <taxon>Bacteria</taxon>
        <taxon>Pseudomonadati</taxon>
        <taxon>Pseudomonadota</taxon>
        <taxon>Gammaproteobacteria</taxon>
        <taxon>Pseudomonadales</taxon>
        <taxon>Pseudomonadaceae</taxon>
        <taxon>Ectopseudomonas</taxon>
    </lineage>
</organism>
<proteinExistence type="predicted"/>
<gene>
    <name evidence="1" type="ORF">NCTC10860_04717</name>
</gene>
<reference evidence="1 2" key="1">
    <citation type="submission" date="2018-06" db="EMBL/GenBank/DDBJ databases">
        <authorList>
            <consortium name="Pathogen Informatics"/>
            <person name="Doyle S."/>
        </authorList>
    </citation>
    <scope>NUCLEOTIDE SEQUENCE [LARGE SCALE GENOMIC DNA]</scope>
    <source>
        <strain evidence="1 2">NCTC10860</strain>
    </source>
</reference>
<dbReference type="GO" id="GO:0016740">
    <property type="term" value="F:transferase activity"/>
    <property type="evidence" value="ECO:0007669"/>
    <property type="project" value="UniProtKB-KW"/>
</dbReference>
<dbReference type="EMBL" id="UGUW01000004">
    <property type="protein sequence ID" value="SUD62283.1"/>
    <property type="molecule type" value="Genomic_DNA"/>
</dbReference>
<dbReference type="Proteomes" id="UP000254084">
    <property type="component" value="Unassembled WGS sequence"/>
</dbReference>
<evidence type="ECO:0000313" key="1">
    <source>
        <dbReference type="EMBL" id="SUD62283.1"/>
    </source>
</evidence>
<protein>
    <submittedName>
        <fullName evidence="1">N-acetyltransferase GCN5</fullName>
    </submittedName>
</protein>
<accession>A0A379KC70</accession>
<dbReference type="SUPFAM" id="SSF55729">
    <property type="entry name" value="Acyl-CoA N-acyltransferases (Nat)"/>
    <property type="match status" value="1"/>
</dbReference>
<evidence type="ECO:0000313" key="2">
    <source>
        <dbReference type="Proteomes" id="UP000254084"/>
    </source>
</evidence>
<sequence length="68" mass="7849">MSDELIIRPIEAADFDQVWPIIRDVVQAQETYAFDPNMDRETAWKTWVELPRLSGAGVFVVSELPTRQ</sequence>
<keyword evidence="1" id="KW-0808">Transferase</keyword>
<dbReference type="AlphaFoldDB" id="A0A379KC70"/>
<dbReference type="InterPro" id="IPR016181">
    <property type="entry name" value="Acyl_CoA_acyltransferase"/>
</dbReference>